<organism evidence="7 8">
    <name type="scientific">Rotaria socialis</name>
    <dbReference type="NCBI Taxonomy" id="392032"/>
    <lineage>
        <taxon>Eukaryota</taxon>
        <taxon>Metazoa</taxon>
        <taxon>Spiralia</taxon>
        <taxon>Gnathifera</taxon>
        <taxon>Rotifera</taxon>
        <taxon>Eurotatoria</taxon>
        <taxon>Bdelloidea</taxon>
        <taxon>Philodinida</taxon>
        <taxon>Philodinidae</taxon>
        <taxon>Rotaria</taxon>
    </lineage>
</organism>
<dbReference type="InterPro" id="IPR019787">
    <property type="entry name" value="Znf_PHD-finger"/>
</dbReference>
<feature type="compositionally biased region" description="Polar residues" evidence="5">
    <location>
        <begin position="53"/>
        <end position="62"/>
    </location>
</feature>
<keyword evidence="1" id="KW-0479">Metal-binding</keyword>
<dbReference type="CDD" id="cd15529">
    <property type="entry name" value="PHD2_PHF10"/>
    <property type="match status" value="1"/>
</dbReference>
<dbReference type="InterPro" id="IPR001965">
    <property type="entry name" value="Znf_PHD"/>
</dbReference>
<feature type="compositionally biased region" description="Low complexity" evidence="5">
    <location>
        <begin position="514"/>
        <end position="525"/>
    </location>
</feature>
<comment type="caution">
    <text evidence="7">The sequence shown here is derived from an EMBL/GenBank/DDBJ whole genome shotgun (WGS) entry which is preliminary data.</text>
</comment>
<feature type="domain" description="PHD-type" evidence="6">
    <location>
        <begin position="394"/>
        <end position="449"/>
    </location>
</feature>
<dbReference type="InterPro" id="IPR011011">
    <property type="entry name" value="Znf_FYVE_PHD"/>
</dbReference>
<keyword evidence="8" id="KW-1185">Reference proteome</keyword>
<feature type="compositionally biased region" description="Polar residues" evidence="5">
    <location>
        <begin position="345"/>
        <end position="362"/>
    </location>
</feature>
<evidence type="ECO:0000259" key="6">
    <source>
        <dbReference type="PROSITE" id="PS50016"/>
    </source>
</evidence>
<feature type="compositionally biased region" description="Low complexity" evidence="5">
    <location>
        <begin position="208"/>
        <end position="221"/>
    </location>
</feature>
<dbReference type="CDD" id="cd21085">
    <property type="entry name" value="WH_NTD_PHF10"/>
    <property type="match status" value="1"/>
</dbReference>
<keyword evidence="2 4" id="KW-0863">Zinc-finger</keyword>
<feature type="region of interest" description="Disordered" evidence="5">
    <location>
        <begin position="499"/>
        <end position="566"/>
    </location>
</feature>
<evidence type="ECO:0000313" key="8">
    <source>
        <dbReference type="Proteomes" id="UP000663873"/>
    </source>
</evidence>
<feature type="compositionally biased region" description="Low complexity" evidence="5">
    <location>
        <begin position="544"/>
        <end position="563"/>
    </location>
</feature>
<evidence type="ECO:0000256" key="3">
    <source>
        <dbReference type="ARBA" id="ARBA00022833"/>
    </source>
</evidence>
<accession>A0A820HA93</accession>
<dbReference type="Proteomes" id="UP000663873">
    <property type="component" value="Unassembled WGS sequence"/>
</dbReference>
<feature type="domain" description="PHD-type" evidence="6">
    <location>
        <begin position="446"/>
        <end position="494"/>
    </location>
</feature>
<feature type="region of interest" description="Disordered" evidence="5">
    <location>
        <begin position="27"/>
        <end position="74"/>
    </location>
</feature>
<evidence type="ECO:0000256" key="2">
    <source>
        <dbReference type="ARBA" id="ARBA00022771"/>
    </source>
</evidence>
<evidence type="ECO:0000256" key="4">
    <source>
        <dbReference type="PROSITE-ProRule" id="PRU00146"/>
    </source>
</evidence>
<dbReference type="EMBL" id="CAJOBP010001532">
    <property type="protein sequence ID" value="CAF4291667.1"/>
    <property type="molecule type" value="Genomic_DNA"/>
</dbReference>
<feature type="region of interest" description="Disordered" evidence="5">
    <location>
        <begin position="208"/>
        <end position="228"/>
    </location>
</feature>
<dbReference type="InterPro" id="IPR013083">
    <property type="entry name" value="Znf_RING/FYVE/PHD"/>
</dbReference>
<dbReference type="AlphaFoldDB" id="A0A820HA93"/>
<name>A0A820HA93_9BILA</name>
<dbReference type="InterPro" id="IPR027996">
    <property type="entry name" value="TEDC1_dom"/>
</dbReference>
<dbReference type="Pfam" id="PF00628">
    <property type="entry name" value="PHD"/>
    <property type="match status" value="2"/>
</dbReference>
<protein>
    <recommendedName>
        <fullName evidence="6">PHD-type domain-containing protein</fullName>
    </recommendedName>
</protein>
<dbReference type="SMART" id="SM00249">
    <property type="entry name" value="PHD"/>
    <property type="match status" value="2"/>
</dbReference>
<gene>
    <name evidence="7" type="ORF">UJA718_LOCUS12054</name>
</gene>
<reference evidence="7" key="1">
    <citation type="submission" date="2021-02" db="EMBL/GenBank/DDBJ databases">
        <authorList>
            <person name="Nowell W R."/>
        </authorList>
    </citation>
    <scope>NUCLEOTIDE SEQUENCE</scope>
</reference>
<evidence type="ECO:0000313" key="7">
    <source>
        <dbReference type="EMBL" id="CAF4291667.1"/>
    </source>
</evidence>
<dbReference type="PANTHER" id="PTHR35076">
    <property type="entry name" value="TUBULIN EPSILON AND DELTA COMPLEX PROTEIN 1"/>
    <property type="match status" value="1"/>
</dbReference>
<dbReference type="Pfam" id="PF14970">
    <property type="entry name" value="TEDC1"/>
    <property type="match status" value="1"/>
</dbReference>
<dbReference type="PANTHER" id="PTHR35076:SF1">
    <property type="entry name" value="TUBULIN EPSILON AND DELTA COMPLEX PROTEIN 1"/>
    <property type="match status" value="1"/>
</dbReference>
<sequence length="914" mass="104669">MNSSMHSSVTASSDVAILPSINNHINYNHTESTSKPLKRSRSPSLTRDDNNESNHSLTTADTPTKKSRKRRTTIDIDQSLGRHISADKLHVYRWPADEPHADLHVLQEQICDYLSLKSFKRKYPDIYRRIVDLHEREYLKSQNVVTETQCDLGLTALKLDEVLELMSTDYPEKCHQFNTVWQQKRRALANNKNGSLTTILSLSNLNQSSISTSNSPSVNPTENGDKSRVSKFRQDILRSVVDYNAQLQRERIQERKACFDLQTMQIHYPANRQFRLPSNLTKIGSYPLALLPGQYQDSYKKYNSDELKYMPINTALYYYPKPLSLIHTERFSQQTASSDEEDEISSTNRPLLSNQQRPSTPRSPLIVNGIGAITTPSSSRLVKPSTPISINNHSAVCHGCKMTQDEHDEELVTCASCQHQFHPTCLEANSDMLSIIKTYQWQCIDCKSCAKCNKTHDEANMMFCDRCDRGYHTYCIGLEAIPDGSWQCSACDPPAPTPSISPLSATTKGKRGRPSSSSRLSPQQSTKPEVTIPTRVSSRRSRKIISAPSSPPNNTNHSSNSSSIDLPTMNSSSMNLILTRHPQQWTPNSTITPEIKKEVRPVINCFCQILSSYGFSMITSEMFCLAKYDQSEATVPLWKLMYELIHFDSNPSSQEITKDKFSQTQKDEIVNLIKNDLYKRGYTYDNFLSLDSNMQKGSRQLLVCLGWLIYHTKFIDKCIKLCLNSMSNKNKSDELQSLKYDLIEQITQVKRTNLKIRSRLRAIEQKKLQQNDRMSSFELELYQYPHLISQYLNELEKDDEKLNLFLFWNKHENIFWKWMESVLDQPTTTIENHDILYNIDCQNLEAEKQKFNAAIDTLDSALVQIQQLWISNDHRSSIQDDVSSIITSIDTEVSFLFNQLLNTNPSLKKMSLPE</sequence>
<evidence type="ECO:0000256" key="1">
    <source>
        <dbReference type="ARBA" id="ARBA00022723"/>
    </source>
</evidence>
<dbReference type="GO" id="GO:0008270">
    <property type="term" value="F:zinc ion binding"/>
    <property type="evidence" value="ECO:0007669"/>
    <property type="project" value="UniProtKB-KW"/>
</dbReference>
<keyword evidence="3" id="KW-0862">Zinc</keyword>
<dbReference type="Gene3D" id="3.30.40.10">
    <property type="entry name" value="Zinc/RING finger domain, C3HC4 (zinc finger)"/>
    <property type="match status" value="1"/>
</dbReference>
<dbReference type="SUPFAM" id="SSF57903">
    <property type="entry name" value="FYVE/PHD zinc finger"/>
    <property type="match status" value="2"/>
</dbReference>
<feature type="region of interest" description="Disordered" evidence="5">
    <location>
        <begin position="331"/>
        <end position="363"/>
    </location>
</feature>
<dbReference type="InterPro" id="IPR043535">
    <property type="entry name" value="TEDC1"/>
</dbReference>
<dbReference type="PROSITE" id="PS50016">
    <property type="entry name" value="ZF_PHD_2"/>
    <property type="match status" value="2"/>
</dbReference>
<proteinExistence type="predicted"/>
<evidence type="ECO:0000256" key="5">
    <source>
        <dbReference type="SAM" id="MobiDB-lite"/>
    </source>
</evidence>